<dbReference type="InterPro" id="IPR005144">
    <property type="entry name" value="ATP-cone_dom"/>
</dbReference>
<evidence type="ECO:0000256" key="7">
    <source>
        <dbReference type="ARBA" id="ARBA00023163"/>
    </source>
</evidence>
<dbReference type="PROSITE" id="PS51161">
    <property type="entry name" value="ATP_CONE"/>
    <property type="match status" value="1"/>
</dbReference>
<comment type="cofactor">
    <cofactor evidence="8">
        <name>Zn(2+)</name>
        <dbReference type="ChEBI" id="CHEBI:29105"/>
    </cofactor>
    <text evidence="8">Binds 1 zinc ion.</text>
</comment>
<proteinExistence type="inferred from homology"/>
<comment type="caution">
    <text evidence="10">The sequence shown here is derived from an EMBL/GenBank/DDBJ whole genome shotgun (WGS) entry which is preliminary data.</text>
</comment>
<evidence type="ECO:0000256" key="8">
    <source>
        <dbReference type="HAMAP-Rule" id="MF_00440"/>
    </source>
</evidence>
<dbReference type="Pfam" id="PF22811">
    <property type="entry name" value="Zn_ribbon_NrdR"/>
    <property type="match status" value="1"/>
</dbReference>
<gene>
    <name evidence="8" type="primary">nrdR</name>
    <name evidence="10" type="ORF">SACS_1129</name>
</gene>
<dbReference type="RefSeq" id="WP_043560151.1">
    <property type="nucleotide sequence ID" value="NZ_CBLY010000006.1"/>
</dbReference>
<evidence type="ECO:0000313" key="10">
    <source>
        <dbReference type="EMBL" id="CDG33867.1"/>
    </source>
</evidence>
<dbReference type="GO" id="GO:0045892">
    <property type="term" value="P:negative regulation of DNA-templated transcription"/>
    <property type="evidence" value="ECO:0007669"/>
    <property type="project" value="UniProtKB-UniRule"/>
</dbReference>
<dbReference type="AlphaFoldDB" id="A0A7U7G654"/>
<evidence type="ECO:0000259" key="9">
    <source>
        <dbReference type="PROSITE" id="PS51161"/>
    </source>
</evidence>
<keyword evidence="6 8" id="KW-0238">DNA-binding</keyword>
<dbReference type="GO" id="GO:0005524">
    <property type="term" value="F:ATP binding"/>
    <property type="evidence" value="ECO:0007669"/>
    <property type="project" value="UniProtKB-UniRule"/>
</dbReference>
<dbReference type="PANTHER" id="PTHR30455">
    <property type="entry name" value="TRANSCRIPTIONAL REPRESSOR NRDR"/>
    <property type="match status" value="1"/>
</dbReference>
<dbReference type="InterPro" id="IPR003796">
    <property type="entry name" value="RNR_NrdR-like"/>
</dbReference>
<evidence type="ECO:0000256" key="1">
    <source>
        <dbReference type="ARBA" id="ARBA00022491"/>
    </source>
</evidence>
<keyword evidence="1 8" id="KW-0678">Repressor</keyword>
<evidence type="ECO:0000256" key="4">
    <source>
        <dbReference type="ARBA" id="ARBA00022840"/>
    </source>
</evidence>
<keyword evidence="2 8" id="KW-0547">Nucleotide-binding</keyword>
<dbReference type="HAMAP" id="MF_00440">
    <property type="entry name" value="NrdR"/>
    <property type="match status" value="1"/>
</dbReference>
<keyword evidence="4 8" id="KW-0067">ATP-binding</keyword>
<evidence type="ECO:0000256" key="2">
    <source>
        <dbReference type="ARBA" id="ARBA00022741"/>
    </source>
</evidence>
<keyword evidence="5 8" id="KW-0805">Transcription regulation</keyword>
<comment type="function">
    <text evidence="8">Negatively regulates transcription of bacterial ribonucleotide reductase nrd genes and operons by binding to NrdR-boxes.</text>
</comment>
<reference evidence="10 11" key="1">
    <citation type="journal article" date="2014" name="Genome Biol. Evol.">
        <title>Acetic acid bacteria genomes reveal functional traits for adaptation to life in insect guts.</title>
        <authorList>
            <person name="Chouaia B."/>
            <person name="Gaiarsa S."/>
            <person name="Crotti E."/>
            <person name="Comandatore F."/>
            <person name="Degli Esposti M."/>
            <person name="Ricci I."/>
            <person name="Alma A."/>
            <person name="Favia G."/>
            <person name="Bandi C."/>
            <person name="Daffonchio D."/>
        </authorList>
    </citation>
    <scope>NUCLEOTIDE SEQUENCE [LARGE SCALE GENOMIC DNA]</scope>
    <source>
        <strain evidence="11">AM169</strain>
    </source>
</reference>
<dbReference type="GO" id="GO:0003677">
    <property type="term" value="F:DNA binding"/>
    <property type="evidence" value="ECO:0007669"/>
    <property type="project" value="UniProtKB-KW"/>
</dbReference>
<keyword evidence="3 8" id="KW-0863">Zinc-finger</keyword>
<feature type="domain" description="ATP-cone" evidence="9">
    <location>
        <begin position="49"/>
        <end position="139"/>
    </location>
</feature>
<dbReference type="PANTHER" id="PTHR30455:SF2">
    <property type="entry name" value="TRANSCRIPTIONAL REPRESSOR NRDR"/>
    <property type="match status" value="1"/>
</dbReference>
<keyword evidence="8" id="KW-0479">Metal-binding</keyword>
<feature type="zinc finger region" evidence="8">
    <location>
        <begin position="3"/>
        <end position="34"/>
    </location>
</feature>
<sequence length="159" mass="18201">MYCPFCGNQETQVKDSRSAEDGAAIRRRRVCCACAQRFTTIERVQLRELTVIKADGRHIPFDRDKLARSIRIALRKRPVDEVQQERLLNGLVRQLEASGEQEIPSYRIGELVMDALREIDGVAYVRFASVYKDFREIEAFSKILVDMNSPANPPSQETP</sequence>
<dbReference type="EMBL" id="CBLY010000006">
    <property type="protein sequence ID" value="CDG33867.1"/>
    <property type="molecule type" value="Genomic_DNA"/>
</dbReference>
<evidence type="ECO:0000313" key="11">
    <source>
        <dbReference type="Proteomes" id="UP000027590"/>
    </source>
</evidence>
<dbReference type="GO" id="GO:0008270">
    <property type="term" value="F:zinc ion binding"/>
    <property type="evidence" value="ECO:0007669"/>
    <property type="project" value="UniProtKB-UniRule"/>
</dbReference>
<dbReference type="NCBIfam" id="TIGR00244">
    <property type="entry name" value="transcriptional regulator NrdR"/>
    <property type="match status" value="1"/>
</dbReference>
<evidence type="ECO:0000256" key="3">
    <source>
        <dbReference type="ARBA" id="ARBA00022771"/>
    </source>
</evidence>
<accession>A0A7U7G654</accession>
<keyword evidence="7 8" id="KW-0804">Transcription</keyword>
<evidence type="ECO:0000256" key="6">
    <source>
        <dbReference type="ARBA" id="ARBA00023125"/>
    </source>
</evidence>
<comment type="similarity">
    <text evidence="8">Belongs to the NrdR family.</text>
</comment>
<keyword evidence="8" id="KW-0862">Zinc</keyword>
<name>A0A7U7G654_9PROT</name>
<dbReference type="Pfam" id="PF03477">
    <property type="entry name" value="ATP-cone"/>
    <property type="match status" value="1"/>
</dbReference>
<organism evidence="10 11">
    <name type="scientific">Parasaccharibacter apium</name>
    <dbReference type="NCBI Taxonomy" id="1510841"/>
    <lineage>
        <taxon>Bacteria</taxon>
        <taxon>Pseudomonadati</taxon>
        <taxon>Pseudomonadota</taxon>
        <taxon>Alphaproteobacteria</taxon>
        <taxon>Acetobacterales</taxon>
        <taxon>Acetobacteraceae</taxon>
        <taxon>Parasaccharibacter</taxon>
    </lineage>
</organism>
<evidence type="ECO:0000256" key="5">
    <source>
        <dbReference type="ARBA" id="ARBA00023015"/>
    </source>
</evidence>
<dbReference type="Proteomes" id="UP000027590">
    <property type="component" value="Unassembled WGS sequence"/>
</dbReference>
<protein>
    <recommendedName>
        <fullName evidence="8">Transcriptional repressor NrdR</fullName>
    </recommendedName>
</protein>
<reference evidence="10 11" key="2">
    <citation type="journal article" date="2014" name="PLoS ONE">
        <title>Evolution of mitochondria reconstructed from the energy metabolism of living bacteria.</title>
        <authorList>
            <person name="Degli Esposti M."/>
            <person name="Chouaia B."/>
            <person name="Comandatore F."/>
            <person name="Crotti E."/>
            <person name="Sassera D."/>
            <person name="Lievens P.M."/>
            <person name="Daffonchio D."/>
            <person name="Bandi C."/>
        </authorList>
    </citation>
    <scope>NUCLEOTIDE SEQUENCE [LARGE SCALE GENOMIC DNA]</scope>
    <source>
        <strain evidence="11">AM169</strain>
    </source>
</reference>
<dbReference type="InterPro" id="IPR055173">
    <property type="entry name" value="NrdR-like_N"/>
</dbReference>